<protein>
    <submittedName>
        <fullName evidence="5">Beta-lactamase family protein</fullName>
    </submittedName>
</protein>
<evidence type="ECO:0000256" key="1">
    <source>
        <dbReference type="ARBA" id="ARBA00004370"/>
    </source>
</evidence>
<evidence type="ECO:0000256" key="2">
    <source>
        <dbReference type="ARBA" id="ARBA00023136"/>
    </source>
</evidence>
<evidence type="ECO:0000256" key="3">
    <source>
        <dbReference type="SAM" id="MobiDB-lite"/>
    </source>
</evidence>
<dbReference type="InterPro" id="IPR050491">
    <property type="entry name" value="AmpC-like"/>
</dbReference>
<dbReference type="Proteomes" id="UP001139516">
    <property type="component" value="Unassembled WGS sequence"/>
</dbReference>
<comment type="subcellular location">
    <subcellularLocation>
        <location evidence="1">Membrane</location>
    </subcellularLocation>
</comment>
<dbReference type="PANTHER" id="PTHR46825">
    <property type="entry name" value="D-ALANYL-D-ALANINE-CARBOXYPEPTIDASE/ENDOPEPTIDASE AMPH"/>
    <property type="match status" value="1"/>
</dbReference>
<proteinExistence type="predicted"/>
<feature type="domain" description="Beta-lactamase-related" evidence="4">
    <location>
        <begin position="52"/>
        <end position="411"/>
    </location>
</feature>
<keyword evidence="2" id="KW-0472">Membrane</keyword>
<dbReference type="InterPro" id="IPR012338">
    <property type="entry name" value="Beta-lactam/transpept-like"/>
</dbReference>
<comment type="caution">
    <text evidence="5">The sequence shown here is derived from an EMBL/GenBank/DDBJ whole genome shotgun (WGS) entry which is preliminary data.</text>
</comment>
<name>A0A9X1YI87_9PROT</name>
<gene>
    <name evidence="5" type="ORF">M0638_20070</name>
</gene>
<evidence type="ECO:0000313" key="5">
    <source>
        <dbReference type="EMBL" id="MCK8786676.1"/>
    </source>
</evidence>
<dbReference type="Gene3D" id="3.40.710.10">
    <property type="entry name" value="DD-peptidase/beta-lactamase superfamily"/>
    <property type="match status" value="1"/>
</dbReference>
<dbReference type="InterPro" id="IPR001466">
    <property type="entry name" value="Beta-lactam-related"/>
</dbReference>
<dbReference type="SUPFAM" id="SSF56601">
    <property type="entry name" value="beta-lactamase/transpeptidase-like"/>
    <property type="match status" value="1"/>
</dbReference>
<sequence>MQRRRMLRGGTLAASLLVPVAGGRGQAPGQSAGQPPAPAPPAGLPDGAEPLDPILQPFLASHGLPALAAAVVRAGRIVAAGAVGTRRAGAEIPVTLDDRFHIGSDTKAMTALLAAIEVEAGRLRWDGTVAESFPEMAAGMAAGLGAVTLAQLLSHSSGLPADDAAFIELIGRSFTVDGYLNLDELRLWLVREWSGRPLASAPGTRFAYANMNYVIAGAMIERAAGRTWEELIVERVFGPLDLRTAGLGPQSSMGRVDAPLGHAVRPDGTLKPMLAGPDGDGPAIIGPAGVVHLSVLDFARWAGWNAGEGRRGPALVRPETLRLLHTRRIDMPPRPGAAPGTPDGGGAYALGWGWGRFAFSPDLFLTHNGSNTMNLAMIALRPERDFGMVLVTNLGDTRADAALRAAAAALYGRFGAG</sequence>
<dbReference type="PANTHER" id="PTHR46825:SF11">
    <property type="entry name" value="PENICILLIN-BINDING PROTEIN 4"/>
    <property type="match status" value="1"/>
</dbReference>
<accession>A0A9X1YI87</accession>
<evidence type="ECO:0000259" key="4">
    <source>
        <dbReference type="Pfam" id="PF00144"/>
    </source>
</evidence>
<dbReference type="EMBL" id="JALPRX010000093">
    <property type="protein sequence ID" value="MCK8786676.1"/>
    <property type="molecule type" value="Genomic_DNA"/>
</dbReference>
<keyword evidence="6" id="KW-1185">Reference proteome</keyword>
<evidence type="ECO:0000313" key="6">
    <source>
        <dbReference type="Proteomes" id="UP001139516"/>
    </source>
</evidence>
<dbReference type="AlphaFoldDB" id="A0A9X1YI87"/>
<reference evidence="5" key="1">
    <citation type="submission" date="2022-04" db="EMBL/GenBank/DDBJ databases">
        <title>Roseomonas acroporae sp. nov., isolated from coral Acropora digitifera.</title>
        <authorList>
            <person name="Sun H."/>
        </authorList>
    </citation>
    <scope>NUCLEOTIDE SEQUENCE</scope>
    <source>
        <strain evidence="5">NAR14</strain>
    </source>
</reference>
<dbReference type="GO" id="GO:0016020">
    <property type="term" value="C:membrane"/>
    <property type="evidence" value="ECO:0007669"/>
    <property type="project" value="UniProtKB-SubCell"/>
</dbReference>
<dbReference type="Pfam" id="PF00144">
    <property type="entry name" value="Beta-lactamase"/>
    <property type="match status" value="1"/>
</dbReference>
<feature type="region of interest" description="Disordered" evidence="3">
    <location>
        <begin position="23"/>
        <end position="50"/>
    </location>
</feature>
<organism evidence="5 6">
    <name type="scientific">Roseomonas acroporae</name>
    <dbReference type="NCBI Taxonomy" id="2937791"/>
    <lineage>
        <taxon>Bacteria</taxon>
        <taxon>Pseudomonadati</taxon>
        <taxon>Pseudomonadota</taxon>
        <taxon>Alphaproteobacteria</taxon>
        <taxon>Acetobacterales</taxon>
        <taxon>Roseomonadaceae</taxon>
        <taxon>Roseomonas</taxon>
    </lineage>
</organism>
<dbReference type="RefSeq" id="WP_248668791.1">
    <property type="nucleotide sequence ID" value="NZ_JALPRX010000093.1"/>
</dbReference>